<comment type="caution">
    <text evidence="1">The sequence shown here is derived from an EMBL/GenBank/DDBJ whole genome shotgun (WGS) entry which is preliminary data.</text>
</comment>
<protein>
    <submittedName>
        <fullName evidence="1">Uncharacterized protein</fullName>
    </submittedName>
</protein>
<dbReference type="Proteomes" id="UP001189429">
    <property type="component" value="Unassembled WGS sequence"/>
</dbReference>
<keyword evidence="2" id="KW-1185">Reference proteome</keyword>
<proteinExistence type="predicted"/>
<sequence>EIAALVGLSAALVSRGTRQVKRRADDEDLTWRDFREWAATIGLVLPAHVRRDTATTLGLGPGCEPETVPSVPDGVIVAASDLAGDPGKDSDGYEERATTLSELRKEFKQYRKIAKRKLDRPNSQPKKHLHITMR</sequence>
<organism evidence="1 2">
    <name type="scientific">Prorocentrum cordatum</name>
    <dbReference type="NCBI Taxonomy" id="2364126"/>
    <lineage>
        <taxon>Eukaryota</taxon>
        <taxon>Sar</taxon>
        <taxon>Alveolata</taxon>
        <taxon>Dinophyceae</taxon>
        <taxon>Prorocentrales</taxon>
        <taxon>Prorocentraceae</taxon>
        <taxon>Prorocentrum</taxon>
    </lineage>
</organism>
<feature type="non-terminal residue" evidence="1">
    <location>
        <position position="1"/>
    </location>
</feature>
<evidence type="ECO:0000313" key="2">
    <source>
        <dbReference type="Proteomes" id="UP001189429"/>
    </source>
</evidence>
<accession>A0ABN9TMT1</accession>
<dbReference type="EMBL" id="CAUYUJ010014826">
    <property type="protein sequence ID" value="CAK0846492.1"/>
    <property type="molecule type" value="Genomic_DNA"/>
</dbReference>
<gene>
    <name evidence="1" type="ORF">PCOR1329_LOCUS39970</name>
</gene>
<evidence type="ECO:0000313" key="1">
    <source>
        <dbReference type="EMBL" id="CAK0846492.1"/>
    </source>
</evidence>
<reference evidence="1" key="1">
    <citation type="submission" date="2023-10" db="EMBL/GenBank/DDBJ databases">
        <authorList>
            <person name="Chen Y."/>
            <person name="Shah S."/>
            <person name="Dougan E. K."/>
            <person name="Thang M."/>
            <person name="Chan C."/>
        </authorList>
    </citation>
    <scope>NUCLEOTIDE SEQUENCE [LARGE SCALE GENOMIC DNA]</scope>
</reference>
<name>A0ABN9TMT1_9DINO</name>